<feature type="domain" description="Rhamnogalacturonase A/B/Epimerase-like pectate lyase" evidence="2">
    <location>
        <begin position="24"/>
        <end position="220"/>
    </location>
</feature>
<dbReference type="InterPro" id="IPR051801">
    <property type="entry name" value="GH28_Enzymes"/>
</dbReference>
<dbReference type="EMBL" id="AP018694">
    <property type="protein sequence ID" value="BBE20480.1"/>
    <property type="molecule type" value="Genomic_DNA"/>
</dbReference>
<dbReference type="SUPFAM" id="SSF51126">
    <property type="entry name" value="Pectin lyase-like"/>
    <property type="match status" value="1"/>
</dbReference>
<dbReference type="InterPro" id="IPR006626">
    <property type="entry name" value="PbH1"/>
</dbReference>
<dbReference type="Gene3D" id="2.160.20.10">
    <property type="entry name" value="Single-stranded right-handed beta-helix, Pectin lyase-like"/>
    <property type="match status" value="1"/>
</dbReference>
<protein>
    <submittedName>
        <fullName evidence="3">Polygalacturonase</fullName>
    </submittedName>
</protein>
<organism evidence="3 4">
    <name type="scientific">Aquipluma nitroreducens</name>
    <dbReference type="NCBI Taxonomy" id="2010828"/>
    <lineage>
        <taxon>Bacteria</taxon>
        <taxon>Pseudomonadati</taxon>
        <taxon>Bacteroidota</taxon>
        <taxon>Bacteroidia</taxon>
        <taxon>Marinilabiliales</taxon>
        <taxon>Prolixibacteraceae</taxon>
        <taxon>Aquipluma</taxon>
    </lineage>
</organism>
<sequence length="509" mass="55501">MKKLKILLIALLLTGSLFAQTGVFYNVKDYGAKGDGQTIDTKAIEAAIDAAAAKGGGTVFFPAGNYQNFTIHLKSFITLHLDNDATLEAADVKKFGLGYDPAEPNPWDMYQDFGHSHWRNSLIYGENLQNIAITGLGTIFGSGLTREGFKTPGMANKAIALKLCRNVVIKDISILMGGHFAILATGVDNITLDNLKVDTNRDAFDVDCCRHVRISNCTVNSPYDDAICLKSSFALGFARATENVTITNCSVSGFDRKSFLDGTYKKDEANTVPDHGVVTGRIKFGTESNGGFKNITISNCTFEFCRGLALETVDGGILEDVTIDNITMKDVQGAPFFLRLGARMRGPEGVPVGVLRRINISNVVVYAENPFYASMIAGLPGHPVEDVKMSNIYIRIKGGAPKEQALNEVGEHEKNYPDPQEFGAMPVYGFFIRHAKNVELDHVELKLENDDFRPAILLDDVSGASLTNVKTTKVGDVPSLILKNVEDLRIKDCRPVGDVQLAKEVEKSM</sequence>
<keyword evidence="4" id="KW-1185">Reference proteome</keyword>
<dbReference type="InterPro" id="IPR012334">
    <property type="entry name" value="Pectin_lyas_fold"/>
</dbReference>
<reference evidence="3" key="1">
    <citation type="journal article" date="2020" name="Int. J. Syst. Evol. Microbiol.">
        <title>Aquipluma nitroreducens gen. nov. sp. nov., a novel facultatively anaerobic bacterium isolated from a freshwater lake.</title>
        <authorList>
            <person name="Watanabe M."/>
            <person name="Kojima H."/>
            <person name="Fukui M."/>
        </authorList>
    </citation>
    <scope>NUCLEOTIDE SEQUENCE</scope>
    <source>
        <strain evidence="3">MeG22</strain>
    </source>
</reference>
<proteinExistence type="predicted"/>
<dbReference type="Pfam" id="PF12708">
    <property type="entry name" value="Pect-lyase_RHGA_epim"/>
    <property type="match status" value="1"/>
</dbReference>
<feature type="chain" id="PRO_5024334178" evidence="1">
    <location>
        <begin position="20"/>
        <end position="509"/>
    </location>
</feature>
<evidence type="ECO:0000259" key="2">
    <source>
        <dbReference type="Pfam" id="PF12708"/>
    </source>
</evidence>
<dbReference type="SMART" id="SM00710">
    <property type="entry name" value="PbH1"/>
    <property type="match status" value="5"/>
</dbReference>
<evidence type="ECO:0000313" key="3">
    <source>
        <dbReference type="EMBL" id="BBE20480.1"/>
    </source>
</evidence>
<dbReference type="KEGG" id="anf:AQPE_4673"/>
<feature type="signal peptide" evidence="1">
    <location>
        <begin position="1"/>
        <end position="19"/>
    </location>
</feature>
<dbReference type="Proteomes" id="UP001193389">
    <property type="component" value="Chromosome"/>
</dbReference>
<evidence type="ECO:0000256" key="1">
    <source>
        <dbReference type="SAM" id="SignalP"/>
    </source>
</evidence>
<gene>
    <name evidence="3" type="ORF">AQPE_4673</name>
</gene>
<dbReference type="AlphaFoldDB" id="A0A5K7SFU8"/>
<dbReference type="InterPro" id="IPR011050">
    <property type="entry name" value="Pectin_lyase_fold/virulence"/>
</dbReference>
<dbReference type="RefSeq" id="WP_318348626.1">
    <property type="nucleotide sequence ID" value="NZ_AP018694.1"/>
</dbReference>
<name>A0A5K7SFU8_9BACT</name>
<accession>A0A5K7SFU8</accession>
<dbReference type="InterPro" id="IPR024535">
    <property type="entry name" value="RHGA/B-epi-like_pectate_lyase"/>
</dbReference>
<dbReference type="PANTHER" id="PTHR31339">
    <property type="entry name" value="PECTIN LYASE-RELATED"/>
    <property type="match status" value="1"/>
</dbReference>
<dbReference type="PANTHER" id="PTHR31339:SF9">
    <property type="entry name" value="PLASMIN AND FIBRONECTIN-BINDING PROTEIN A"/>
    <property type="match status" value="1"/>
</dbReference>
<keyword evidence="1" id="KW-0732">Signal</keyword>
<evidence type="ECO:0000313" key="4">
    <source>
        <dbReference type="Proteomes" id="UP001193389"/>
    </source>
</evidence>